<dbReference type="EMBL" id="MNCJ02000321">
    <property type="protein sequence ID" value="KAF5801438.1"/>
    <property type="molecule type" value="Genomic_DNA"/>
</dbReference>
<dbReference type="AlphaFoldDB" id="A0A9K3IRD1"/>
<sequence length="90" mass="10234">MAGHHHRWRRSVTAAEPPQRQRGGGWRFSGCGQETMVTGSGSGDNEDDRSFDGTCESSCSGDRFPFVILHLYLLLRYFKKFLYATNVARY</sequence>
<organism evidence="2 3">
    <name type="scientific">Helianthus annuus</name>
    <name type="common">Common sunflower</name>
    <dbReference type="NCBI Taxonomy" id="4232"/>
    <lineage>
        <taxon>Eukaryota</taxon>
        <taxon>Viridiplantae</taxon>
        <taxon>Streptophyta</taxon>
        <taxon>Embryophyta</taxon>
        <taxon>Tracheophyta</taxon>
        <taxon>Spermatophyta</taxon>
        <taxon>Magnoliopsida</taxon>
        <taxon>eudicotyledons</taxon>
        <taxon>Gunneridae</taxon>
        <taxon>Pentapetalae</taxon>
        <taxon>asterids</taxon>
        <taxon>campanulids</taxon>
        <taxon>Asterales</taxon>
        <taxon>Asteraceae</taxon>
        <taxon>Asteroideae</taxon>
        <taxon>Heliantheae alliance</taxon>
        <taxon>Heliantheae</taxon>
        <taxon>Helianthus</taxon>
    </lineage>
</organism>
<keyword evidence="3" id="KW-1185">Reference proteome</keyword>
<reference evidence="2" key="2">
    <citation type="submission" date="2020-06" db="EMBL/GenBank/DDBJ databases">
        <title>Helianthus annuus Genome sequencing and assembly Release 2.</title>
        <authorList>
            <person name="Gouzy J."/>
            <person name="Langlade N."/>
            <person name="Munos S."/>
        </authorList>
    </citation>
    <scope>NUCLEOTIDE SEQUENCE</scope>
    <source>
        <tissue evidence="2">Leaves</tissue>
    </source>
</reference>
<gene>
    <name evidence="2" type="ORF">HanXRQr2_Chr06g0248121</name>
</gene>
<protein>
    <submittedName>
        <fullName evidence="2">Uncharacterized protein</fullName>
    </submittedName>
</protein>
<evidence type="ECO:0000313" key="2">
    <source>
        <dbReference type="EMBL" id="KAF5801438.1"/>
    </source>
</evidence>
<comment type="caution">
    <text evidence="2">The sequence shown here is derived from an EMBL/GenBank/DDBJ whole genome shotgun (WGS) entry which is preliminary data.</text>
</comment>
<evidence type="ECO:0000313" key="3">
    <source>
        <dbReference type="Proteomes" id="UP000215914"/>
    </source>
</evidence>
<dbReference type="Gramene" id="mRNA:HanXRQr2_Chr06g0248121">
    <property type="protein sequence ID" value="mRNA:HanXRQr2_Chr06g0248121"/>
    <property type="gene ID" value="HanXRQr2_Chr06g0248121"/>
</dbReference>
<feature type="region of interest" description="Disordered" evidence="1">
    <location>
        <begin position="1"/>
        <end position="53"/>
    </location>
</feature>
<reference evidence="2" key="1">
    <citation type="journal article" date="2017" name="Nature">
        <title>The sunflower genome provides insights into oil metabolism, flowering and Asterid evolution.</title>
        <authorList>
            <person name="Badouin H."/>
            <person name="Gouzy J."/>
            <person name="Grassa C.J."/>
            <person name="Murat F."/>
            <person name="Staton S.E."/>
            <person name="Cottret L."/>
            <person name="Lelandais-Briere C."/>
            <person name="Owens G.L."/>
            <person name="Carrere S."/>
            <person name="Mayjonade B."/>
            <person name="Legrand L."/>
            <person name="Gill N."/>
            <person name="Kane N.C."/>
            <person name="Bowers J.E."/>
            <person name="Hubner S."/>
            <person name="Bellec A."/>
            <person name="Berard A."/>
            <person name="Berges H."/>
            <person name="Blanchet N."/>
            <person name="Boniface M.C."/>
            <person name="Brunel D."/>
            <person name="Catrice O."/>
            <person name="Chaidir N."/>
            <person name="Claudel C."/>
            <person name="Donnadieu C."/>
            <person name="Faraut T."/>
            <person name="Fievet G."/>
            <person name="Helmstetter N."/>
            <person name="King M."/>
            <person name="Knapp S.J."/>
            <person name="Lai Z."/>
            <person name="Le Paslier M.C."/>
            <person name="Lippi Y."/>
            <person name="Lorenzon L."/>
            <person name="Mandel J.R."/>
            <person name="Marage G."/>
            <person name="Marchand G."/>
            <person name="Marquand E."/>
            <person name="Bret-Mestries E."/>
            <person name="Morien E."/>
            <person name="Nambeesan S."/>
            <person name="Nguyen T."/>
            <person name="Pegot-Espagnet P."/>
            <person name="Pouilly N."/>
            <person name="Raftis F."/>
            <person name="Sallet E."/>
            <person name="Schiex T."/>
            <person name="Thomas J."/>
            <person name="Vandecasteele C."/>
            <person name="Vares D."/>
            <person name="Vear F."/>
            <person name="Vautrin S."/>
            <person name="Crespi M."/>
            <person name="Mangin B."/>
            <person name="Burke J.M."/>
            <person name="Salse J."/>
            <person name="Munos S."/>
            <person name="Vincourt P."/>
            <person name="Rieseberg L.H."/>
            <person name="Langlade N.B."/>
        </authorList>
    </citation>
    <scope>NUCLEOTIDE SEQUENCE</scope>
    <source>
        <tissue evidence="2">Leaves</tissue>
    </source>
</reference>
<feature type="compositionally biased region" description="Basic residues" evidence="1">
    <location>
        <begin position="1"/>
        <end position="10"/>
    </location>
</feature>
<name>A0A9K3IRD1_HELAN</name>
<evidence type="ECO:0000256" key="1">
    <source>
        <dbReference type="SAM" id="MobiDB-lite"/>
    </source>
</evidence>
<accession>A0A9K3IRD1</accession>
<dbReference type="Proteomes" id="UP000215914">
    <property type="component" value="Unassembled WGS sequence"/>
</dbReference>
<proteinExistence type="predicted"/>